<dbReference type="SUPFAM" id="SSF52833">
    <property type="entry name" value="Thioredoxin-like"/>
    <property type="match status" value="1"/>
</dbReference>
<feature type="domain" description="GST N-terminal" evidence="2">
    <location>
        <begin position="1"/>
        <end position="79"/>
    </location>
</feature>
<dbReference type="PANTHER" id="PTHR43969:SF9">
    <property type="entry name" value="GLUTATHIONE S TRANSFERASE D10, ISOFORM A-RELATED"/>
    <property type="match status" value="1"/>
</dbReference>
<evidence type="ECO:0000259" key="3">
    <source>
        <dbReference type="PROSITE" id="PS50405"/>
    </source>
</evidence>
<dbReference type="PROSITE" id="PS50404">
    <property type="entry name" value="GST_NTER"/>
    <property type="match status" value="1"/>
</dbReference>
<dbReference type="EMBL" id="JARHUD010000004">
    <property type="protein sequence ID" value="MDF2095872.1"/>
    <property type="molecule type" value="Genomic_DNA"/>
</dbReference>
<dbReference type="SFLD" id="SFLDS00019">
    <property type="entry name" value="Glutathione_Transferase_(cytos"/>
    <property type="match status" value="1"/>
</dbReference>
<dbReference type="RefSeq" id="WP_275821704.1">
    <property type="nucleotide sequence ID" value="NZ_JARHUD010000004.1"/>
</dbReference>
<dbReference type="SFLD" id="SFLDG00358">
    <property type="entry name" value="Main_(cytGST)"/>
    <property type="match status" value="1"/>
</dbReference>
<evidence type="ECO:0000259" key="2">
    <source>
        <dbReference type="PROSITE" id="PS50404"/>
    </source>
</evidence>
<feature type="domain" description="GST C-terminal" evidence="3">
    <location>
        <begin position="84"/>
        <end position="213"/>
    </location>
</feature>
<evidence type="ECO:0000256" key="1">
    <source>
        <dbReference type="ARBA" id="ARBA00011738"/>
    </source>
</evidence>
<comment type="caution">
    <text evidence="4">The sequence shown here is derived from an EMBL/GenBank/DDBJ whole genome shotgun (WGS) entry which is preliminary data.</text>
</comment>
<evidence type="ECO:0000313" key="5">
    <source>
        <dbReference type="Proteomes" id="UP001215503"/>
    </source>
</evidence>
<dbReference type="InterPro" id="IPR036282">
    <property type="entry name" value="Glutathione-S-Trfase_C_sf"/>
</dbReference>
<dbReference type="Pfam" id="PF13417">
    <property type="entry name" value="GST_N_3"/>
    <property type="match status" value="1"/>
</dbReference>
<protein>
    <submittedName>
        <fullName evidence="4">Glutathione S-transferase family protein</fullName>
    </submittedName>
</protein>
<dbReference type="Gene3D" id="1.20.1050.10">
    <property type="match status" value="1"/>
</dbReference>
<proteinExistence type="predicted"/>
<gene>
    <name evidence="4" type="ORF">P2G67_07780</name>
</gene>
<dbReference type="InterPro" id="IPR040079">
    <property type="entry name" value="Glutathione_S-Trfase"/>
</dbReference>
<evidence type="ECO:0000313" key="4">
    <source>
        <dbReference type="EMBL" id="MDF2095872.1"/>
    </source>
</evidence>
<sequence>MRVLYHHALNPGSRKVRLALAEKGLEFELKAEQVWERRQAFLRLNPAGEVPVLIEEDGTVVPGDGVITEYLDEIYPERQLLGETALDRVEVRRLTNWFDRKFAREVSEPLLEEKLLKRLARSGSADSQAIRAANHNIHHHLEYLAWLAERRNWLAGESLSLADLAAAAHLSCVDYLGHVPWDNHPVARDWYARIKSRPIMRALLSDSVPGVPAPAHYADLDF</sequence>
<dbReference type="Pfam" id="PF00043">
    <property type="entry name" value="GST_C"/>
    <property type="match status" value="1"/>
</dbReference>
<dbReference type="InterPro" id="IPR036249">
    <property type="entry name" value="Thioredoxin-like_sf"/>
</dbReference>
<reference evidence="4 5" key="1">
    <citation type="submission" date="2023-03" db="EMBL/GenBank/DDBJ databases">
        <title>Fodinicurvata sp. CAU 1616 isolated from sea sendiment.</title>
        <authorList>
            <person name="Kim W."/>
        </authorList>
    </citation>
    <scope>NUCLEOTIDE SEQUENCE [LARGE SCALE GENOMIC DNA]</scope>
    <source>
        <strain evidence="4 5">CAU 1616</strain>
    </source>
</reference>
<dbReference type="Gene3D" id="3.40.30.10">
    <property type="entry name" value="Glutaredoxin"/>
    <property type="match status" value="1"/>
</dbReference>
<dbReference type="PANTHER" id="PTHR43969">
    <property type="entry name" value="GLUTATHIONE S TRANSFERASE D10, ISOFORM A-RELATED"/>
    <property type="match status" value="1"/>
</dbReference>
<dbReference type="Proteomes" id="UP001215503">
    <property type="component" value="Unassembled WGS sequence"/>
</dbReference>
<accession>A0ABT5YLU6</accession>
<dbReference type="CDD" id="cd00570">
    <property type="entry name" value="GST_N_family"/>
    <property type="match status" value="1"/>
</dbReference>
<dbReference type="InterPro" id="IPR004046">
    <property type="entry name" value="GST_C"/>
</dbReference>
<dbReference type="InterPro" id="IPR010987">
    <property type="entry name" value="Glutathione-S-Trfase_C-like"/>
</dbReference>
<dbReference type="InterPro" id="IPR004045">
    <property type="entry name" value="Glutathione_S-Trfase_N"/>
</dbReference>
<dbReference type="SUPFAM" id="SSF47616">
    <property type="entry name" value="GST C-terminal domain-like"/>
    <property type="match status" value="1"/>
</dbReference>
<dbReference type="PROSITE" id="PS50405">
    <property type="entry name" value="GST_CTER"/>
    <property type="match status" value="1"/>
</dbReference>
<organism evidence="4 5">
    <name type="scientific">Aquibaculum arenosum</name>
    <dbReference type="NCBI Taxonomy" id="3032591"/>
    <lineage>
        <taxon>Bacteria</taxon>
        <taxon>Pseudomonadati</taxon>
        <taxon>Pseudomonadota</taxon>
        <taxon>Alphaproteobacteria</taxon>
        <taxon>Rhodospirillales</taxon>
        <taxon>Rhodovibrionaceae</taxon>
        <taxon>Aquibaculum</taxon>
    </lineage>
</organism>
<comment type="subunit">
    <text evidence="1">Homodimer.</text>
</comment>
<keyword evidence="5" id="KW-1185">Reference proteome</keyword>
<name>A0ABT5YLU6_9PROT</name>